<dbReference type="InterPro" id="IPR001173">
    <property type="entry name" value="Glyco_trans_2-like"/>
</dbReference>
<evidence type="ECO:0000313" key="4">
    <source>
        <dbReference type="Proteomes" id="UP000637074"/>
    </source>
</evidence>
<dbReference type="PANTHER" id="PTHR22916:SF3">
    <property type="entry name" value="UDP-GLCNAC:BETAGAL BETA-1,3-N-ACETYLGLUCOSAMINYLTRANSFERASE-LIKE PROTEIN 1"/>
    <property type="match status" value="1"/>
</dbReference>
<keyword evidence="3" id="KW-0808">Transferase</keyword>
<dbReference type="GO" id="GO:0016740">
    <property type="term" value="F:transferase activity"/>
    <property type="evidence" value="ECO:0007669"/>
    <property type="project" value="UniProtKB-KW"/>
</dbReference>
<reference evidence="3 4" key="1">
    <citation type="journal article" date="2022" name="Int. J. Syst. Evol. Microbiol.">
        <title>Neobacillus kokaensis sp. nov., isolated from soil.</title>
        <authorList>
            <person name="Yuki K."/>
            <person name="Matsubara H."/>
            <person name="Yamaguchi S."/>
        </authorList>
    </citation>
    <scope>NUCLEOTIDE SEQUENCE [LARGE SCALE GENOMIC DNA]</scope>
    <source>
        <strain evidence="3 4">LOB 377</strain>
    </source>
</reference>
<evidence type="ECO:0000256" key="1">
    <source>
        <dbReference type="ARBA" id="ARBA00006739"/>
    </source>
</evidence>
<gene>
    <name evidence="3" type="ORF">AM1BK_31120</name>
</gene>
<comment type="caution">
    <text evidence="3">The sequence shown here is derived from an EMBL/GenBank/DDBJ whole genome shotgun (WGS) entry which is preliminary data.</text>
</comment>
<evidence type="ECO:0000313" key="3">
    <source>
        <dbReference type="EMBL" id="GHH99569.1"/>
    </source>
</evidence>
<name>A0ABQ3N3R8_9BACI</name>
<dbReference type="CDD" id="cd00761">
    <property type="entry name" value="Glyco_tranf_GTA_type"/>
    <property type="match status" value="1"/>
</dbReference>
<dbReference type="Gene3D" id="3.90.550.10">
    <property type="entry name" value="Spore Coat Polysaccharide Biosynthesis Protein SpsA, Chain A"/>
    <property type="match status" value="1"/>
</dbReference>
<keyword evidence="4" id="KW-1185">Reference proteome</keyword>
<protein>
    <submittedName>
        <fullName evidence="3">Glycosyl transferase</fullName>
    </submittedName>
</protein>
<comment type="similarity">
    <text evidence="1">Belongs to the glycosyltransferase 2 family.</text>
</comment>
<evidence type="ECO:0000259" key="2">
    <source>
        <dbReference type="Pfam" id="PF00535"/>
    </source>
</evidence>
<feature type="domain" description="Glycosyltransferase 2-like" evidence="2">
    <location>
        <begin position="4"/>
        <end position="110"/>
    </location>
</feature>
<dbReference type="EMBL" id="BNDS01000013">
    <property type="protein sequence ID" value="GHH99569.1"/>
    <property type="molecule type" value="Genomic_DNA"/>
</dbReference>
<dbReference type="PANTHER" id="PTHR22916">
    <property type="entry name" value="GLYCOSYLTRANSFERASE"/>
    <property type="match status" value="1"/>
</dbReference>
<sequence>MVSVITCTIRDEMIENVFDNYSSQLWKKKELIIILNKDSISIEKWKKKALDYENVSIIQLPEEKTLGECLNYGIEKSKYDFIAKFDDDDYYSPYYLTEAMDAFKNNHVHLVGKGSSYMYLPQEKLLFLRKIGNEDKLGRSSLKGGTLVFKKEIYPKVKFQPRKAGTDAVFINDCIKKKYKIYATSKYNYVYIRREEQSHTYKINNDSIKKNSKFIGKTDDFKEISTKEFGIN</sequence>
<organism evidence="3 4">
    <name type="scientific">Neobacillus kokaensis</name>
    <dbReference type="NCBI Taxonomy" id="2759023"/>
    <lineage>
        <taxon>Bacteria</taxon>
        <taxon>Bacillati</taxon>
        <taxon>Bacillota</taxon>
        <taxon>Bacilli</taxon>
        <taxon>Bacillales</taxon>
        <taxon>Bacillaceae</taxon>
        <taxon>Neobacillus</taxon>
    </lineage>
</organism>
<dbReference type="Pfam" id="PF00535">
    <property type="entry name" value="Glycos_transf_2"/>
    <property type="match status" value="1"/>
</dbReference>
<dbReference type="InterPro" id="IPR029044">
    <property type="entry name" value="Nucleotide-diphossugar_trans"/>
</dbReference>
<dbReference type="Proteomes" id="UP000637074">
    <property type="component" value="Unassembled WGS sequence"/>
</dbReference>
<dbReference type="SUPFAM" id="SSF53448">
    <property type="entry name" value="Nucleotide-diphospho-sugar transferases"/>
    <property type="match status" value="1"/>
</dbReference>
<accession>A0ABQ3N3R8</accession>
<dbReference type="RefSeq" id="WP_223282733.1">
    <property type="nucleotide sequence ID" value="NZ_BNDS01000013.1"/>
</dbReference>
<proteinExistence type="inferred from homology"/>